<dbReference type="PIRSF" id="PIRSF004749">
    <property type="entry name" value="Pep_def"/>
    <property type="match status" value="1"/>
</dbReference>
<keyword evidence="3 6" id="KW-0378">Hydrolase</keyword>
<dbReference type="NCBIfam" id="TIGR00079">
    <property type="entry name" value="pept_deformyl"/>
    <property type="match status" value="1"/>
</dbReference>
<dbReference type="PRINTS" id="PR01576">
    <property type="entry name" value="PDEFORMYLASE"/>
</dbReference>
<dbReference type="GO" id="GO:0006412">
    <property type="term" value="P:translation"/>
    <property type="evidence" value="ECO:0007669"/>
    <property type="project" value="UniProtKB-UniRule"/>
</dbReference>
<evidence type="ECO:0000256" key="6">
    <source>
        <dbReference type="HAMAP-Rule" id="MF_00163"/>
    </source>
</evidence>
<keyword evidence="4 6" id="KW-0648">Protein biosynthesis</keyword>
<comment type="catalytic activity">
    <reaction evidence="6">
        <text>N-terminal N-formyl-L-methionyl-[peptide] + H2O = N-terminal L-methionyl-[peptide] + formate</text>
        <dbReference type="Rhea" id="RHEA:24420"/>
        <dbReference type="Rhea" id="RHEA-COMP:10639"/>
        <dbReference type="Rhea" id="RHEA-COMP:10640"/>
        <dbReference type="ChEBI" id="CHEBI:15377"/>
        <dbReference type="ChEBI" id="CHEBI:15740"/>
        <dbReference type="ChEBI" id="CHEBI:49298"/>
        <dbReference type="ChEBI" id="CHEBI:64731"/>
        <dbReference type="EC" id="3.5.1.88"/>
    </reaction>
</comment>
<dbReference type="HAMAP" id="MF_00163">
    <property type="entry name" value="Pep_deformylase"/>
    <property type="match status" value="1"/>
</dbReference>
<dbReference type="GO" id="GO:0042586">
    <property type="term" value="F:peptide deformylase activity"/>
    <property type="evidence" value="ECO:0007669"/>
    <property type="project" value="UniProtKB-UniRule"/>
</dbReference>
<dbReference type="EMBL" id="HF563609">
    <property type="protein sequence ID" value="CDI40747.1"/>
    <property type="molecule type" value="Genomic_DNA"/>
</dbReference>
<evidence type="ECO:0000256" key="4">
    <source>
        <dbReference type="ARBA" id="ARBA00022917"/>
    </source>
</evidence>
<comment type="similarity">
    <text evidence="1 6">Belongs to the polypeptide deformylase family.</text>
</comment>
<feature type="binding site" evidence="6">
    <location>
        <position position="148"/>
    </location>
    <ligand>
        <name>Fe cation</name>
        <dbReference type="ChEBI" id="CHEBI:24875"/>
    </ligand>
</feature>
<dbReference type="PANTHER" id="PTHR10458:SF22">
    <property type="entry name" value="PEPTIDE DEFORMYLASE"/>
    <property type="match status" value="1"/>
</dbReference>
<evidence type="ECO:0000256" key="3">
    <source>
        <dbReference type="ARBA" id="ARBA00022801"/>
    </source>
</evidence>
<dbReference type="InterPro" id="IPR023635">
    <property type="entry name" value="Peptide_deformylase"/>
</dbReference>
<feature type="active site" evidence="6">
    <location>
        <position position="145"/>
    </location>
</feature>
<dbReference type="PANTHER" id="PTHR10458">
    <property type="entry name" value="PEPTIDE DEFORMYLASE"/>
    <property type="match status" value="1"/>
</dbReference>
<dbReference type="InterPro" id="IPR036821">
    <property type="entry name" value="Peptide_deformylase_sf"/>
</dbReference>
<comment type="function">
    <text evidence="6">Removes the formyl group from the N-terminal Met of newly synthesized proteins. Requires at least a dipeptide for an efficient rate of reaction. N-terminal L-methionine is a prerequisite for activity but the enzyme has broad specificity at other positions.</text>
</comment>
<dbReference type="Gene3D" id="3.90.45.10">
    <property type="entry name" value="Peptide deformylase"/>
    <property type="match status" value="1"/>
</dbReference>
<organism evidence="7 8">
    <name type="scientific">Tepidanaerobacter acetatoxydans (strain DSM 21804 / JCM 16047 / Re1)</name>
    <dbReference type="NCBI Taxonomy" id="1209989"/>
    <lineage>
        <taxon>Bacteria</taxon>
        <taxon>Bacillati</taxon>
        <taxon>Bacillota</taxon>
        <taxon>Clostridia</taxon>
        <taxon>Thermosediminibacterales</taxon>
        <taxon>Tepidanaerobacteraceae</taxon>
        <taxon>Tepidanaerobacter</taxon>
    </lineage>
</organism>
<dbReference type="EC" id="3.5.1.88" evidence="6"/>
<protein>
    <recommendedName>
        <fullName evidence="6">Peptide deformylase</fullName>
        <shortName evidence="6">PDF</shortName>
        <ecNumber evidence="6">3.5.1.88</ecNumber>
    </recommendedName>
    <alternativeName>
        <fullName evidence="6">Polypeptide deformylase</fullName>
    </alternativeName>
</protein>
<dbReference type="KEGG" id="tae:TepiRe1_1580"/>
<keyword evidence="8" id="KW-1185">Reference proteome</keyword>
<sequence length="168" mass="18539">MGYGTTGFIIGGMTMALRNIREYGDEVLRKKSRNVTVFDKRLHTLILDMLETMMNANGVGLAAPQVGILKRVVVIDVGEGPIVLVNPEIVESKGEVIEPEGCLSIPGILGEVPRPSRVKVKAQDKWGKYIEIEGEDLLARALCHEIDHLEGKLFVDKAIKFIEPDSEE</sequence>
<name>U4Q8Y0_TEPAE</name>
<dbReference type="CDD" id="cd00487">
    <property type="entry name" value="Pep_deformylase"/>
    <property type="match status" value="1"/>
</dbReference>
<dbReference type="NCBIfam" id="NF001159">
    <property type="entry name" value="PRK00150.1-3"/>
    <property type="match status" value="1"/>
</dbReference>
<feature type="binding site" evidence="6">
    <location>
        <position position="102"/>
    </location>
    <ligand>
        <name>Fe cation</name>
        <dbReference type="ChEBI" id="CHEBI:24875"/>
    </ligand>
</feature>
<evidence type="ECO:0000256" key="1">
    <source>
        <dbReference type="ARBA" id="ARBA00010759"/>
    </source>
</evidence>
<dbReference type="Proteomes" id="UP000010802">
    <property type="component" value="Chromosome"/>
</dbReference>
<dbReference type="HOGENOM" id="CLU_061901_4_2_9"/>
<evidence type="ECO:0000313" key="8">
    <source>
        <dbReference type="Proteomes" id="UP000010802"/>
    </source>
</evidence>
<dbReference type="Pfam" id="PF01327">
    <property type="entry name" value="Pep_deformylase"/>
    <property type="match status" value="1"/>
</dbReference>
<comment type="cofactor">
    <cofactor evidence="6">
        <name>Fe(2+)</name>
        <dbReference type="ChEBI" id="CHEBI:29033"/>
    </cofactor>
    <text evidence="6">Binds 1 Fe(2+) ion.</text>
</comment>
<proteinExistence type="inferred from homology"/>
<evidence type="ECO:0000313" key="7">
    <source>
        <dbReference type="EMBL" id="CDI40747.1"/>
    </source>
</evidence>
<feature type="binding site" evidence="6">
    <location>
        <position position="144"/>
    </location>
    <ligand>
        <name>Fe cation</name>
        <dbReference type="ChEBI" id="CHEBI:24875"/>
    </ligand>
</feature>
<dbReference type="eggNOG" id="COG0242">
    <property type="taxonomic scope" value="Bacteria"/>
</dbReference>
<keyword evidence="5 6" id="KW-0408">Iron</keyword>
<dbReference type="STRING" id="1209989.TepRe1_1468"/>
<gene>
    <name evidence="6 7" type="primary">def</name>
    <name evidence="7" type="ordered locus">TEPIRE1_1580</name>
</gene>
<dbReference type="FunFam" id="3.90.45.10:FF:000005">
    <property type="entry name" value="Peptide deformylase"/>
    <property type="match status" value="1"/>
</dbReference>
<dbReference type="GO" id="GO:0046872">
    <property type="term" value="F:metal ion binding"/>
    <property type="evidence" value="ECO:0007669"/>
    <property type="project" value="UniProtKB-KW"/>
</dbReference>
<evidence type="ECO:0000256" key="2">
    <source>
        <dbReference type="ARBA" id="ARBA00022723"/>
    </source>
</evidence>
<dbReference type="AlphaFoldDB" id="U4Q8Y0"/>
<keyword evidence="2 6" id="KW-0479">Metal-binding</keyword>
<reference evidence="8" key="1">
    <citation type="journal article" date="2013" name="Genome Announc.">
        <title>First genome sequence of a syntrophic acetate-oxidizing bacterium, Tepidanaerobacter acetatoxydans strain Re1.</title>
        <authorList>
            <person name="Manzoor S."/>
            <person name="Bongcam-Rudloff E."/>
            <person name="Schnurer A."/>
            <person name="Muller B."/>
        </authorList>
    </citation>
    <scope>NUCLEOTIDE SEQUENCE [LARGE SCALE GENOMIC DNA]</scope>
    <source>
        <strain evidence="8">Re1</strain>
    </source>
</reference>
<accession>U4Q8Y0</accession>
<dbReference type="SUPFAM" id="SSF56420">
    <property type="entry name" value="Peptide deformylase"/>
    <property type="match status" value="1"/>
</dbReference>
<evidence type="ECO:0000256" key="5">
    <source>
        <dbReference type="ARBA" id="ARBA00023004"/>
    </source>
</evidence>